<feature type="transmembrane region" description="Helical" evidence="2">
    <location>
        <begin position="377"/>
        <end position="394"/>
    </location>
</feature>
<reference evidence="3" key="1">
    <citation type="submission" date="2022-07" db="EMBL/GenBank/DDBJ databases">
        <title>Phylogenomic reconstructions and comparative analyses of Kickxellomycotina fungi.</title>
        <authorList>
            <person name="Reynolds N.K."/>
            <person name="Stajich J.E."/>
            <person name="Barry K."/>
            <person name="Grigoriev I.V."/>
            <person name="Crous P."/>
            <person name="Smith M.E."/>
        </authorList>
    </citation>
    <scope>NUCLEOTIDE SEQUENCE</scope>
    <source>
        <strain evidence="3">NBRC 100468</strain>
    </source>
</reference>
<proteinExistence type="predicted"/>
<evidence type="ECO:0000256" key="1">
    <source>
        <dbReference type="SAM" id="MobiDB-lite"/>
    </source>
</evidence>
<organism evidence="3 4">
    <name type="scientific">Mycoemilia scoparia</name>
    <dbReference type="NCBI Taxonomy" id="417184"/>
    <lineage>
        <taxon>Eukaryota</taxon>
        <taxon>Fungi</taxon>
        <taxon>Fungi incertae sedis</taxon>
        <taxon>Zoopagomycota</taxon>
        <taxon>Kickxellomycotina</taxon>
        <taxon>Kickxellomycetes</taxon>
        <taxon>Kickxellales</taxon>
        <taxon>Kickxellaceae</taxon>
        <taxon>Mycoemilia</taxon>
    </lineage>
</organism>
<feature type="transmembrane region" description="Helical" evidence="2">
    <location>
        <begin position="582"/>
        <end position="602"/>
    </location>
</feature>
<feature type="transmembrane region" description="Helical" evidence="2">
    <location>
        <begin position="635"/>
        <end position="658"/>
    </location>
</feature>
<feature type="transmembrane region" description="Helical" evidence="2">
    <location>
        <begin position="518"/>
        <end position="539"/>
    </location>
</feature>
<dbReference type="EMBL" id="JANBPU010000156">
    <property type="protein sequence ID" value="KAJ1915225.1"/>
    <property type="molecule type" value="Genomic_DNA"/>
</dbReference>
<evidence type="ECO:0000313" key="3">
    <source>
        <dbReference type="EMBL" id="KAJ1915225.1"/>
    </source>
</evidence>
<feature type="transmembrane region" description="Helical" evidence="2">
    <location>
        <begin position="334"/>
        <end position="357"/>
    </location>
</feature>
<comment type="caution">
    <text evidence="3">The sequence shown here is derived from an EMBL/GenBank/DDBJ whole genome shotgun (WGS) entry which is preliminary data.</text>
</comment>
<dbReference type="Proteomes" id="UP001150538">
    <property type="component" value="Unassembled WGS sequence"/>
</dbReference>
<sequence length="672" mass="75063">MSTSSNTLKNNGAKCDGSSRKHSHASDGSDRSSRSYDASFSLPPTTQNGMTISLRNDDSTDANNNSSLSAQVQTKPANLRRYSTASEARRYSSSSSNNSGPFSPSIPMTDLMGSSPSGRRMSSSSTTNANCSNQMSPRSRAHTGNGLPKSPADDESWKRHSWGCDLARGATFIDMATISEETVCPEVDGGTARNSNGSEYGKRVRGSDSGVWINPISHSESKDSNYKPFAKDLGIVFRNNGSGSSRSSGDAYRSSWQENRDSFSEDDYPNRWFQLHNRHKRSISGDPYNVDIYNDPALKPRWVRFCRVPVPVPPRGYPNQLPTIRWYIKQAERIPYIGPLLFQPVVVIPVLSIVYIVCATATFQLERIILIRDDLDWGLFMSMLQYVVAWLYIEMFAHKHGVIHRANSKLPSYRYLLPLAGLFFLNQCMVLVGWYLPNANGPIYISKTLAILVLFYFTRTFTLSSQQKAIMSNKNVTFFIWASWGGAVLGLWGATFTINPSALPWGGANLLTSIRDWGFGFVATLVLCAYLYTMQLTIYNAKCSGMAVMRVYLPMCVLCMAFLVLTTQEPLKLWHDLDLDEILPLIAPSVLGGLMLLTSIRLIDDIGPIGFIIVSHWKVFLNLIVGWKFHSFPFWAHNTIGLIIFSVSAIALAMLYIWNQRRMSPRSAIDFI</sequence>
<gene>
    <name evidence="3" type="ORF">H4219_004428</name>
</gene>
<dbReference type="AlphaFoldDB" id="A0A9W7ZZT8"/>
<accession>A0A9W7ZZT8</accession>
<feature type="transmembrane region" description="Helical" evidence="2">
    <location>
        <begin position="478"/>
        <end position="498"/>
    </location>
</feature>
<keyword evidence="2" id="KW-1133">Transmembrane helix</keyword>
<keyword evidence="2" id="KW-0812">Transmembrane</keyword>
<feature type="compositionally biased region" description="Low complexity" evidence="1">
    <location>
        <begin position="112"/>
        <end position="133"/>
    </location>
</feature>
<feature type="compositionally biased region" description="Basic and acidic residues" evidence="1">
    <location>
        <begin position="24"/>
        <end position="34"/>
    </location>
</feature>
<protein>
    <submittedName>
        <fullName evidence="3">Uncharacterized protein</fullName>
    </submittedName>
</protein>
<feature type="compositionally biased region" description="Polar residues" evidence="1">
    <location>
        <begin position="42"/>
        <end position="54"/>
    </location>
</feature>
<feature type="transmembrane region" description="Helical" evidence="2">
    <location>
        <begin position="415"/>
        <end position="435"/>
    </location>
</feature>
<feature type="region of interest" description="Disordered" evidence="1">
    <location>
        <begin position="188"/>
        <end position="207"/>
    </location>
</feature>
<feature type="region of interest" description="Disordered" evidence="1">
    <location>
        <begin position="1"/>
        <end position="158"/>
    </location>
</feature>
<keyword evidence="2" id="KW-0472">Membrane</keyword>
<evidence type="ECO:0000256" key="2">
    <source>
        <dbReference type="SAM" id="Phobius"/>
    </source>
</evidence>
<feature type="transmembrane region" description="Helical" evidence="2">
    <location>
        <begin position="551"/>
        <end position="567"/>
    </location>
</feature>
<feature type="compositionally biased region" description="Low complexity" evidence="1">
    <location>
        <begin position="80"/>
        <end position="105"/>
    </location>
</feature>
<feature type="transmembrane region" description="Helical" evidence="2">
    <location>
        <begin position="441"/>
        <end position="457"/>
    </location>
</feature>
<feature type="compositionally biased region" description="Polar residues" evidence="1">
    <location>
        <begin position="1"/>
        <end position="10"/>
    </location>
</feature>
<keyword evidence="4" id="KW-1185">Reference proteome</keyword>
<name>A0A9W7ZZT8_9FUNG</name>
<evidence type="ECO:0000313" key="4">
    <source>
        <dbReference type="Proteomes" id="UP001150538"/>
    </source>
</evidence>
<feature type="transmembrane region" description="Helical" evidence="2">
    <location>
        <begin position="609"/>
        <end position="629"/>
    </location>
</feature>